<evidence type="ECO:0000256" key="9">
    <source>
        <dbReference type="ARBA" id="ARBA00023887"/>
    </source>
</evidence>
<dbReference type="EMBL" id="JACHJB010000001">
    <property type="protein sequence ID" value="MBB6345049.1"/>
    <property type="molecule type" value="Genomic_DNA"/>
</dbReference>
<gene>
    <name evidence="12" type="ORF">FHU36_001558</name>
</gene>
<dbReference type="RefSeq" id="WP_185083073.1">
    <property type="nucleotide sequence ID" value="NZ_JACHJB010000001.1"/>
</dbReference>
<keyword evidence="3" id="KW-0227">DNA damage</keyword>
<dbReference type="AlphaFoldDB" id="A0A7X0EX64"/>
<keyword evidence="4" id="KW-0378">Hydrolase</keyword>
<dbReference type="InterPro" id="IPR036895">
    <property type="entry name" value="Uracil-DNA_glycosylase-like_sf"/>
</dbReference>
<comment type="caution">
    <text evidence="12">The sequence shown here is derived from an EMBL/GenBank/DDBJ whole genome shotgun (WGS) entry which is preliminary data.</text>
</comment>
<evidence type="ECO:0000256" key="3">
    <source>
        <dbReference type="ARBA" id="ARBA00022763"/>
    </source>
</evidence>
<evidence type="ECO:0000256" key="4">
    <source>
        <dbReference type="ARBA" id="ARBA00022801"/>
    </source>
</evidence>
<dbReference type="PANTHER" id="PTHR33693:SF3">
    <property type="entry name" value="TYPE-5 URACIL-DNA GLYCOSYLASE"/>
    <property type="match status" value="1"/>
</dbReference>
<proteinExistence type="inferred from homology"/>
<evidence type="ECO:0000313" key="12">
    <source>
        <dbReference type="EMBL" id="MBB6345049.1"/>
    </source>
</evidence>
<dbReference type="GO" id="GO:0033958">
    <property type="term" value="F:DNA-deoxyinosine glycosylase activity"/>
    <property type="evidence" value="ECO:0007669"/>
    <property type="project" value="InterPro"/>
</dbReference>
<keyword evidence="1" id="KW-0004">4Fe-4S</keyword>
<keyword evidence="2" id="KW-0479">Metal-binding</keyword>
<accession>A0A7X0EX64</accession>
<keyword evidence="6" id="KW-0411">Iron-sulfur</keyword>
<dbReference type="InterPro" id="IPR051536">
    <property type="entry name" value="UDG_Type-4/5"/>
</dbReference>
<keyword evidence="5" id="KW-0408">Iron</keyword>
<sequence>MSFVPPGTGWPDDPATAETPVAQDPADVRRLAATSRTLAELTARQSVCRACPRLVAWREEVAQVRRRAFADETYWGRPVAGWGDERPRLLIAGLAPAAHGGNRTGRIFTGDRSGDWLFASLHRCGLATQVASTHAGDGQRLIGARMLASVRCAPPANKPAPEEKAACFPWLAREVELVAPSVRVIVALGGYAWQALWPALKEAGYTLPRARPPFGHGVEAGISYGGTPVTLLGCYHPSQQNTFTGRVTARMLDDVFSRACHLMV</sequence>
<evidence type="ECO:0000256" key="8">
    <source>
        <dbReference type="ARBA" id="ARBA00023779"/>
    </source>
</evidence>
<dbReference type="InterPro" id="IPR005122">
    <property type="entry name" value="Uracil-DNA_glycosylase-like"/>
</dbReference>
<dbReference type="CDD" id="cd10031">
    <property type="entry name" value="UDG-F5_TTUDGB_like"/>
    <property type="match status" value="1"/>
</dbReference>
<dbReference type="Pfam" id="PF03167">
    <property type="entry name" value="UDG"/>
    <property type="match status" value="1"/>
</dbReference>
<evidence type="ECO:0000256" key="1">
    <source>
        <dbReference type="ARBA" id="ARBA00022485"/>
    </source>
</evidence>
<evidence type="ECO:0000256" key="2">
    <source>
        <dbReference type="ARBA" id="ARBA00022723"/>
    </source>
</evidence>
<organism evidence="12 13">
    <name type="scientific">Nonomuraea muscovyensis</name>
    <dbReference type="NCBI Taxonomy" id="1124761"/>
    <lineage>
        <taxon>Bacteria</taxon>
        <taxon>Bacillati</taxon>
        <taxon>Actinomycetota</taxon>
        <taxon>Actinomycetes</taxon>
        <taxon>Streptosporangiales</taxon>
        <taxon>Streptosporangiaceae</taxon>
        <taxon>Nonomuraea</taxon>
    </lineage>
</organism>
<keyword evidence="7" id="KW-0234">DNA repair</keyword>
<dbReference type="GO" id="GO:0046872">
    <property type="term" value="F:metal ion binding"/>
    <property type="evidence" value="ECO:0007669"/>
    <property type="project" value="UniProtKB-KW"/>
</dbReference>
<evidence type="ECO:0000256" key="10">
    <source>
        <dbReference type="SAM" id="MobiDB-lite"/>
    </source>
</evidence>
<dbReference type="GO" id="GO:0051539">
    <property type="term" value="F:4 iron, 4 sulfur cluster binding"/>
    <property type="evidence" value="ECO:0007669"/>
    <property type="project" value="UniProtKB-KW"/>
</dbReference>
<feature type="domain" description="Uracil-DNA glycosylase-like" evidence="11">
    <location>
        <begin position="80"/>
        <end position="256"/>
    </location>
</feature>
<evidence type="ECO:0000256" key="5">
    <source>
        <dbReference type="ARBA" id="ARBA00023004"/>
    </source>
</evidence>
<evidence type="ECO:0000313" key="13">
    <source>
        <dbReference type="Proteomes" id="UP000583800"/>
    </source>
</evidence>
<dbReference type="Gene3D" id="3.40.470.10">
    <property type="entry name" value="Uracil-DNA glycosylase-like domain"/>
    <property type="match status" value="1"/>
</dbReference>
<dbReference type="SMART" id="SM00986">
    <property type="entry name" value="UDG"/>
    <property type="match status" value="1"/>
</dbReference>
<name>A0A7X0EX64_9ACTN</name>
<protein>
    <recommendedName>
        <fullName evidence="9">Type-5 uracil-DNA glycosylase</fullName>
    </recommendedName>
</protein>
<dbReference type="Proteomes" id="UP000583800">
    <property type="component" value="Unassembled WGS sequence"/>
</dbReference>
<feature type="region of interest" description="Disordered" evidence="10">
    <location>
        <begin position="1"/>
        <end position="24"/>
    </location>
</feature>
<evidence type="ECO:0000256" key="6">
    <source>
        <dbReference type="ARBA" id="ARBA00023014"/>
    </source>
</evidence>
<dbReference type="GO" id="GO:0004844">
    <property type="term" value="F:uracil DNA N-glycosylase activity"/>
    <property type="evidence" value="ECO:0007669"/>
    <property type="project" value="InterPro"/>
</dbReference>
<comment type="similarity">
    <text evidence="8">Belongs to the uracil-DNA glycosylase (UDG) superfamily. Type 5 (UDGb) family.</text>
</comment>
<dbReference type="SUPFAM" id="SSF52141">
    <property type="entry name" value="Uracil-DNA glycosylase-like"/>
    <property type="match status" value="1"/>
</dbReference>
<evidence type="ECO:0000259" key="11">
    <source>
        <dbReference type="SMART" id="SM00986"/>
    </source>
</evidence>
<evidence type="ECO:0000256" key="7">
    <source>
        <dbReference type="ARBA" id="ARBA00023204"/>
    </source>
</evidence>
<reference evidence="12 13" key="1">
    <citation type="submission" date="2020-08" db="EMBL/GenBank/DDBJ databases">
        <title>Sequencing the genomes of 1000 actinobacteria strains.</title>
        <authorList>
            <person name="Klenk H.-P."/>
        </authorList>
    </citation>
    <scope>NUCLEOTIDE SEQUENCE [LARGE SCALE GENOMIC DNA]</scope>
    <source>
        <strain evidence="12 13">DSM 45913</strain>
    </source>
</reference>
<dbReference type="InterPro" id="IPR044147">
    <property type="entry name" value="UdgB-like"/>
</dbReference>
<dbReference type="SMART" id="SM00987">
    <property type="entry name" value="UreE_C"/>
    <property type="match status" value="1"/>
</dbReference>
<dbReference type="GO" id="GO:0006284">
    <property type="term" value="P:base-excision repair"/>
    <property type="evidence" value="ECO:0007669"/>
    <property type="project" value="InterPro"/>
</dbReference>
<dbReference type="PANTHER" id="PTHR33693">
    <property type="entry name" value="TYPE-5 URACIL-DNA GLYCOSYLASE"/>
    <property type="match status" value="1"/>
</dbReference>
<keyword evidence="13" id="KW-1185">Reference proteome</keyword>